<reference evidence="3" key="1">
    <citation type="submission" date="2020-02" db="EMBL/GenBank/DDBJ databases">
        <authorList>
            <person name="Meier V. D."/>
        </authorList>
    </citation>
    <scope>NUCLEOTIDE SEQUENCE</scope>
    <source>
        <strain evidence="3">AVDCRST_MAG91</strain>
    </source>
</reference>
<feature type="domain" description="DUF2062" evidence="2">
    <location>
        <begin position="28"/>
        <end position="177"/>
    </location>
</feature>
<sequence>MSRSIGAVSAWCGRNMPTRETFERIRWLRPVAHRVLLPQLWRFHRRSVPRGVALGILVGVLIPVAQTIVAALLALPAKANVPVAALTTFITNPFTTPPIWFGAYWLGSWMLRLDALTRTRPLEAQLESEAGGWLLWLTSTAAPALAVGLLVIAVVAAAVGYLLAALGWRWWTAHKWRTRHQHRVAGMS</sequence>
<keyword evidence="1" id="KW-0472">Membrane</keyword>
<feature type="transmembrane region" description="Helical" evidence="1">
    <location>
        <begin position="144"/>
        <end position="171"/>
    </location>
</feature>
<dbReference type="EMBL" id="CADCVX010000452">
    <property type="protein sequence ID" value="CAA9525850.1"/>
    <property type="molecule type" value="Genomic_DNA"/>
</dbReference>
<evidence type="ECO:0000259" key="2">
    <source>
        <dbReference type="Pfam" id="PF09835"/>
    </source>
</evidence>
<keyword evidence="1" id="KW-1133">Transmembrane helix</keyword>
<accession>A0A6J4TKG2</accession>
<keyword evidence="1" id="KW-0812">Transmembrane</keyword>
<organism evidence="3">
    <name type="scientific">uncultured Sphingomonadaceae bacterium</name>
    <dbReference type="NCBI Taxonomy" id="169976"/>
    <lineage>
        <taxon>Bacteria</taxon>
        <taxon>Pseudomonadati</taxon>
        <taxon>Pseudomonadota</taxon>
        <taxon>Alphaproteobacteria</taxon>
        <taxon>Sphingomonadales</taxon>
        <taxon>Sphingomonadaceae</taxon>
        <taxon>environmental samples</taxon>
    </lineage>
</organism>
<gene>
    <name evidence="3" type="ORF">AVDCRST_MAG91-2518</name>
</gene>
<dbReference type="PANTHER" id="PTHR40547:SF1">
    <property type="entry name" value="SLL0298 PROTEIN"/>
    <property type="match status" value="1"/>
</dbReference>
<dbReference type="PANTHER" id="PTHR40547">
    <property type="entry name" value="SLL0298 PROTEIN"/>
    <property type="match status" value="1"/>
</dbReference>
<feature type="transmembrane region" description="Helical" evidence="1">
    <location>
        <begin position="52"/>
        <end position="75"/>
    </location>
</feature>
<evidence type="ECO:0000256" key="1">
    <source>
        <dbReference type="SAM" id="Phobius"/>
    </source>
</evidence>
<protein>
    <recommendedName>
        <fullName evidence="2">DUF2062 domain-containing protein</fullName>
    </recommendedName>
</protein>
<proteinExistence type="predicted"/>
<name>A0A6J4TKG2_9SPHN</name>
<dbReference type="InterPro" id="IPR018639">
    <property type="entry name" value="DUF2062"/>
</dbReference>
<dbReference type="Pfam" id="PF09835">
    <property type="entry name" value="DUF2062"/>
    <property type="match status" value="1"/>
</dbReference>
<evidence type="ECO:0000313" key="3">
    <source>
        <dbReference type="EMBL" id="CAA9525850.1"/>
    </source>
</evidence>
<dbReference type="AlphaFoldDB" id="A0A6J4TKG2"/>